<organism evidence="2 3">
    <name type="scientific">Pseudomonas mucidolens</name>
    <dbReference type="NCBI Taxonomy" id="46679"/>
    <lineage>
        <taxon>Bacteria</taxon>
        <taxon>Pseudomonadati</taxon>
        <taxon>Pseudomonadota</taxon>
        <taxon>Gammaproteobacteria</taxon>
        <taxon>Pseudomonadales</taxon>
        <taxon>Pseudomonadaceae</taxon>
        <taxon>Pseudomonas</taxon>
    </lineage>
</organism>
<dbReference type="OrthoDB" id="9928507at2"/>
<evidence type="ECO:0000313" key="2">
    <source>
        <dbReference type="EMBL" id="SDU95114.1"/>
    </source>
</evidence>
<dbReference type="RefSeq" id="WP_130909197.1">
    <property type="nucleotide sequence ID" value="NZ_LS483433.1"/>
</dbReference>
<evidence type="ECO:0000256" key="1">
    <source>
        <dbReference type="SAM" id="MobiDB-lite"/>
    </source>
</evidence>
<name>A0A1H2MPX4_9PSED</name>
<evidence type="ECO:0000313" key="3">
    <source>
        <dbReference type="Proteomes" id="UP000198600"/>
    </source>
</evidence>
<dbReference type="EMBL" id="LT629802">
    <property type="protein sequence ID" value="SDU95114.1"/>
    <property type="molecule type" value="Genomic_DNA"/>
</dbReference>
<sequence length="119" mass="12513">MTSIPALPPAPFGFPKSADPGSCAQVSAVAGDFPALLKEQCQTTNNPPRPDVGHANTCRNAYIVGVPFECVVPASLTALAQPASVLTWIPTAVVRAPTPPRVQPSHKRNPATPDFNLFE</sequence>
<keyword evidence="3" id="KW-1185">Reference proteome</keyword>
<dbReference type="Proteomes" id="UP000198600">
    <property type="component" value="Chromosome I"/>
</dbReference>
<protein>
    <submittedName>
        <fullName evidence="2">Uncharacterized protein</fullName>
    </submittedName>
</protein>
<reference evidence="3" key="1">
    <citation type="submission" date="2016-10" db="EMBL/GenBank/DDBJ databases">
        <authorList>
            <person name="Varghese N."/>
            <person name="Submissions S."/>
        </authorList>
    </citation>
    <scope>NUCLEOTIDE SEQUENCE [LARGE SCALE GENOMIC DNA]</scope>
    <source>
        <strain evidence="3">LMG 2223</strain>
    </source>
</reference>
<accession>A0A1H2MPX4</accession>
<dbReference type="AlphaFoldDB" id="A0A1H2MPX4"/>
<feature type="region of interest" description="Disordered" evidence="1">
    <location>
        <begin position="96"/>
        <end position="119"/>
    </location>
</feature>
<gene>
    <name evidence="2" type="ORF">SAMN05216202_2131</name>
</gene>
<proteinExistence type="predicted"/>